<dbReference type="InterPro" id="IPR050834">
    <property type="entry name" value="Glycosyltransf_2"/>
</dbReference>
<dbReference type="AlphaFoldDB" id="A0A8S9T786"/>
<evidence type="ECO:0000313" key="2">
    <source>
        <dbReference type="EMBL" id="KAF3887564.1"/>
    </source>
</evidence>
<dbReference type="InterPro" id="IPR029044">
    <property type="entry name" value="Nucleotide-diphossugar_trans"/>
</dbReference>
<dbReference type="Proteomes" id="UP000029738">
    <property type="component" value="Unassembled WGS sequence"/>
</dbReference>
<comment type="caution">
    <text evidence="2">The sequence shown here is derived from an EMBL/GenBank/DDBJ whole genome shotgun (WGS) entry which is preliminary data.</text>
</comment>
<organism evidence="2 3">
    <name type="scientific">Tolypothrix bouteillei VB521301</name>
    <dbReference type="NCBI Taxonomy" id="1479485"/>
    <lineage>
        <taxon>Bacteria</taxon>
        <taxon>Bacillati</taxon>
        <taxon>Cyanobacteriota</taxon>
        <taxon>Cyanophyceae</taxon>
        <taxon>Nostocales</taxon>
        <taxon>Tolypothrichaceae</taxon>
        <taxon>Tolypothrix</taxon>
    </lineage>
</organism>
<sequence length="314" mass="35793">MFLPKISVIIPIYNGEADLPELISNLVNQTYPKEKVEYLLVDNNSRDRTTTLLQSAAENSPITIHPLSETKIQSSYAARNVGIRTATGEILAFTDADCRPEPEWLKSLIAPFENRDVAIVAGEVVALHGTTLLEQHADRQDTLSQKHTLAHPFYPYGQTANLAVRREAFEKIGLFRPYLTTGGDADICWRILQQNIGRLEFAPEAIVKHRHRATLKELESQWRRYGRSNRYLHELHGVELMRDMKRAEYFYRFGRWVFKELPRDTIKAVLGKASLVDLLGTPIGLFTAKARAQGQRDAQLPENAKTIEWLNSDR</sequence>
<reference evidence="2" key="1">
    <citation type="journal article" date="2015" name="Genome Announc.">
        <title>Draft Genome Sequence of Tolypothrix boutellei Strain VB521301.</title>
        <authorList>
            <person name="Chandrababunaidu M.M."/>
            <person name="Singh D."/>
            <person name="Sen D."/>
            <person name="Bhan S."/>
            <person name="Das S."/>
            <person name="Gupta A."/>
            <person name="Adhikary S.P."/>
            <person name="Tripathy S."/>
        </authorList>
    </citation>
    <scope>NUCLEOTIDE SEQUENCE</scope>
    <source>
        <strain evidence="2">VB521301</strain>
    </source>
</reference>
<evidence type="ECO:0000313" key="3">
    <source>
        <dbReference type="Proteomes" id="UP000029738"/>
    </source>
</evidence>
<dbReference type="OrthoDB" id="153025at2"/>
<keyword evidence="3" id="KW-1185">Reference proteome</keyword>
<dbReference type="EMBL" id="JHEG04000001">
    <property type="protein sequence ID" value="KAF3887564.1"/>
    <property type="molecule type" value="Genomic_DNA"/>
</dbReference>
<dbReference type="Gene3D" id="3.90.550.10">
    <property type="entry name" value="Spore Coat Polysaccharide Biosynthesis Protein SpsA, Chain A"/>
    <property type="match status" value="1"/>
</dbReference>
<reference evidence="2" key="2">
    <citation type="submission" date="2019-11" db="EMBL/GenBank/DDBJ databases">
        <title>Improved Assembly of Tolypothrix boutellei genome.</title>
        <authorList>
            <person name="Sarangi A.N."/>
            <person name="Mukherjee M."/>
            <person name="Ghosh S."/>
            <person name="Singh D."/>
            <person name="Das A."/>
            <person name="Kant S."/>
            <person name="Prusty A."/>
            <person name="Tripathy S."/>
        </authorList>
    </citation>
    <scope>NUCLEOTIDE SEQUENCE</scope>
    <source>
        <strain evidence="2">VB521301</strain>
    </source>
</reference>
<accession>A0A8S9T786</accession>
<name>A0A8S9T786_9CYAN</name>
<dbReference type="PANTHER" id="PTHR43685">
    <property type="entry name" value="GLYCOSYLTRANSFERASE"/>
    <property type="match status" value="1"/>
</dbReference>
<dbReference type="Pfam" id="PF00535">
    <property type="entry name" value="Glycos_transf_2"/>
    <property type="match status" value="1"/>
</dbReference>
<feature type="domain" description="Glycosyltransferase 2-like" evidence="1">
    <location>
        <begin position="7"/>
        <end position="172"/>
    </location>
</feature>
<dbReference type="SUPFAM" id="SSF53448">
    <property type="entry name" value="Nucleotide-diphospho-sugar transferases"/>
    <property type="match status" value="1"/>
</dbReference>
<dbReference type="InterPro" id="IPR001173">
    <property type="entry name" value="Glyco_trans_2-like"/>
</dbReference>
<evidence type="ECO:0000259" key="1">
    <source>
        <dbReference type="Pfam" id="PF00535"/>
    </source>
</evidence>
<protein>
    <submittedName>
        <fullName evidence="2">Glycosyltransferase</fullName>
    </submittedName>
</protein>
<gene>
    <name evidence="2" type="ORF">DA73_0400020290</name>
</gene>
<proteinExistence type="predicted"/>
<dbReference type="PANTHER" id="PTHR43685:SF2">
    <property type="entry name" value="GLYCOSYLTRANSFERASE 2-LIKE DOMAIN-CONTAINING PROTEIN"/>
    <property type="match status" value="1"/>
</dbReference>
<dbReference type="RefSeq" id="WP_050045620.1">
    <property type="nucleotide sequence ID" value="NZ_JHEG04000001.1"/>
</dbReference>